<dbReference type="PANTHER" id="PTHR33164:SF106">
    <property type="entry name" value="TRANSCRIPTIONAL REGULATORY PROTEIN"/>
    <property type="match status" value="1"/>
</dbReference>
<keyword evidence="3" id="KW-1185">Reference proteome</keyword>
<dbReference type="SUPFAM" id="SSF46785">
    <property type="entry name" value="Winged helix' DNA-binding domain"/>
    <property type="match status" value="1"/>
</dbReference>
<dbReference type="InterPro" id="IPR039422">
    <property type="entry name" value="MarR/SlyA-like"/>
</dbReference>
<accession>A0A7J5BR45</accession>
<dbReference type="OrthoDB" id="162531at2"/>
<comment type="caution">
    <text evidence="2">The sequence shown here is derived from an EMBL/GenBank/DDBJ whole genome shotgun (WGS) entry which is preliminary data.</text>
</comment>
<dbReference type="RefSeq" id="WP_158040935.1">
    <property type="nucleotide sequence ID" value="NZ_JACCFV010000001.1"/>
</dbReference>
<dbReference type="InterPro" id="IPR036388">
    <property type="entry name" value="WH-like_DNA-bd_sf"/>
</dbReference>
<gene>
    <name evidence="2" type="ORF">F8O01_11115</name>
</gene>
<organism evidence="2 3">
    <name type="scientific">Pseudoclavibacter chungangensis</name>
    <dbReference type="NCBI Taxonomy" id="587635"/>
    <lineage>
        <taxon>Bacteria</taxon>
        <taxon>Bacillati</taxon>
        <taxon>Actinomycetota</taxon>
        <taxon>Actinomycetes</taxon>
        <taxon>Micrococcales</taxon>
        <taxon>Microbacteriaceae</taxon>
        <taxon>Pseudoclavibacter</taxon>
    </lineage>
</organism>
<protein>
    <submittedName>
        <fullName evidence="2">MarR family transcriptional regulator</fullName>
    </submittedName>
</protein>
<dbReference type="SMART" id="SM00347">
    <property type="entry name" value="HTH_MARR"/>
    <property type="match status" value="1"/>
</dbReference>
<dbReference type="Proteomes" id="UP000467240">
    <property type="component" value="Unassembled WGS sequence"/>
</dbReference>
<dbReference type="PRINTS" id="PR00598">
    <property type="entry name" value="HTHMARR"/>
</dbReference>
<dbReference type="Gene3D" id="1.10.10.10">
    <property type="entry name" value="Winged helix-like DNA-binding domain superfamily/Winged helix DNA-binding domain"/>
    <property type="match status" value="1"/>
</dbReference>
<name>A0A7J5BR45_9MICO</name>
<dbReference type="AlphaFoldDB" id="A0A7J5BR45"/>
<dbReference type="PROSITE" id="PS50995">
    <property type="entry name" value="HTH_MARR_2"/>
    <property type="match status" value="1"/>
</dbReference>
<dbReference type="GO" id="GO:0003700">
    <property type="term" value="F:DNA-binding transcription factor activity"/>
    <property type="evidence" value="ECO:0007669"/>
    <property type="project" value="InterPro"/>
</dbReference>
<dbReference type="EMBL" id="WBJZ01000013">
    <property type="protein sequence ID" value="KAB1655987.1"/>
    <property type="molecule type" value="Genomic_DNA"/>
</dbReference>
<proteinExistence type="predicted"/>
<dbReference type="Pfam" id="PF12802">
    <property type="entry name" value="MarR_2"/>
    <property type="match status" value="1"/>
</dbReference>
<evidence type="ECO:0000259" key="1">
    <source>
        <dbReference type="PROSITE" id="PS50995"/>
    </source>
</evidence>
<evidence type="ECO:0000313" key="3">
    <source>
        <dbReference type="Proteomes" id="UP000467240"/>
    </source>
</evidence>
<evidence type="ECO:0000313" key="2">
    <source>
        <dbReference type="EMBL" id="KAB1655987.1"/>
    </source>
</evidence>
<dbReference type="GO" id="GO:0006950">
    <property type="term" value="P:response to stress"/>
    <property type="evidence" value="ECO:0007669"/>
    <property type="project" value="TreeGrafter"/>
</dbReference>
<reference evidence="2 3" key="1">
    <citation type="submission" date="2019-09" db="EMBL/GenBank/DDBJ databases">
        <title>Phylogeny of genus Pseudoclavibacter and closely related genus.</title>
        <authorList>
            <person name="Li Y."/>
        </authorList>
    </citation>
    <scope>NUCLEOTIDE SEQUENCE [LARGE SCALE GENOMIC DNA]</scope>
    <source>
        <strain evidence="2 3">DSM 23821</strain>
    </source>
</reference>
<dbReference type="InterPro" id="IPR000835">
    <property type="entry name" value="HTH_MarR-typ"/>
</dbReference>
<dbReference type="InterPro" id="IPR036390">
    <property type="entry name" value="WH_DNA-bd_sf"/>
</dbReference>
<dbReference type="PANTHER" id="PTHR33164">
    <property type="entry name" value="TRANSCRIPTIONAL REGULATOR, MARR FAMILY"/>
    <property type="match status" value="1"/>
</dbReference>
<sequence length="152" mass="17225">MTDESIEGVRRAMQRHLVHAVLGNDRVAREHGLLSADLQVLHLLVLREDVRTPKQISEVTGTPASTVTKLVDRLETAGYVRRTPDHADRRRTRIEPIPEAIEALHVHYARADDEFDEMSSAFSADELAIVRRYLDAATEFYTRQATTPSRLP</sequence>
<feature type="domain" description="HTH marR-type" evidence="1">
    <location>
        <begin position="1"/>
        <end position="139"/>
    </location>
</feature>